<proteinExistence type="inferred from homology"/>
<dbReference type="InterPro" id="IPR011009">
    <property type="entry name" value="Kinase-like_dom_sf"/>
</dbReference>
<keyword evidence="2" id="KW-0812">Transmembrane</keyword>
<dbReference type="Proteomes" id="UP000078541">
    <property type="component" value="Unassembled WGS sequence"/>
</dbReference>
<evidence type="ECO:0000313" key="5">
    <source>
        <dbReference type="Proteomes" id="UP000078541"/>
    </source>
</evidence>
<dbReference type="InterPro" id="IPR004147">
    <property type="entry name" value="ABC1_dom"/>
</dbReference>
<feature type="domain" description="Protein kinase" evidence="3">
    <location>
        <begin position="207"/>
        <end position="568"/>
    </location>
</feature>
<keyword evidence="4" id="KW-0418">Kinase</keyword>
<dbReference type="SUPFAM" id="SSF56112">
    <property type="entry name" value="Protein kinase-like (PK-like)"/>
    <property type="match status" value="1"/>
</dbReference>
<dbReference type="PROSITE" id="PS50011">
    <property type="entry name" value="PROTEIN_KINASE_DOM"/>
    <property type="match status" value="1"/>
</dbReference>
<dbReference type="PANTHER" id="PTHR45890:SF1">
    <property type="entry name" value="AARF DOMAIN CONTAINING KINASE 2"/>
    <property type="match status" value="1"/>
</dbReference>
<dbReference type="PANTHER" id="PTHR45890">
    <property type="entry name" value="AARF DOMAIN CONTAINING KINASE 2 (PREDICTED)"/>
    <property type="match status" value="1"/>
</dbReference>
<dbReference type="STRING" id="34720.A0A195F0F8"/>
<name>A0A195F0F8_9HYME</name>
<dbReference type="EMBL" id="KQ981866">
    <property type="protein sequence ID" value="KYN34065.1"/>
    <property type="molecule type" value="Genomic_DNA"/>
</dbReference>
<dbReference type="InterPro" id="IPR052402">
    <property type="entry name" value="ADCK_kinase"/>
</dbReference>
<dbReference type="GO" id="GO:0005524">
    <property type="term" value="F:ATP binding"/>
    <property type="evidence" value="ECO:0007669"/>
    <property type="project" value="InterPro"/>
</dbReference>
<dbReference type="InterPro" id="IPR000719">
    <property type="entry name" value="Prot_kinase_dom"/>
</dbReference>
<evidence type="ECO:0000259" key="3">
    <source>
        <dbReference type="PROSITE" id="PS50011"/>
    </source>
</evidence>
<sequence>MNRGNVVTSNLVRLFTSLCRYGDNIGDSIACRRLYYRLRGRQFHLPLTRCRGEYPNQWTNYNLASTALSCKPRAQIRELQTMWPTYKEKEGEQKNGFLVDAQEMILILARIAIVSTVITILLVAYLITRLTCANFFPTILRKGIEFLGPIFIKFGQWISTRWDVFPRDVCNTLSQLQRNATSHSWLYTERLLEATYGPSWRNLFVRFDDKEPIGSGCCAQVYKAWIDQNATWEPQMSHFMDNKALNGSDKLASASPRTRNLQTIAVKVLHPGIESQLKRDIAIMRGLCKCVTYFIPKLYWLNLTDCIDEFARIMENQVDMRLEASNLVRFSANFSKRNDIIFPYPYTHLTRRRILVESFHEGAPISDYLKYNDAILQRRLARIGIAMVLQMIFKDNFIHCDLHPGNILVEKTVVPKASLFNTFWRVIIPDYTEHDSRLIILDCGLVVSLNERCRQNLRDVFYLVLTKNSEMAAQYILEHSSHMTPDSDGFKCSIKNIVKSHFSNPFNVSNSTVVSQLFSAMIHHRVKQDGSFSSVILSMLVIENLGRCLDPKIDIFTEMLPYVLRSVI</sequence>
<organism evidence="4 5">
    <name type="scientific">Trachymyrmex septentrionalis</name>
    <dbReference type="NCBI Taxonomy" id="34720"/>
    <lineage>
        <taxon>Eukaryota</taxon>
        <taxon>Metazoa</taxon>
        <taxon>Ecdysozoa</taxon>
        <taxon>Arthropoda</taxon>
        <taxon>Hexapoda</taxon>
        <taxon>Insecta</taxon>
        <taxon>Pterygota</taxon>
        <taxon>Neoptera</taxon>
        <taxon>Endopterygota</taxon>
        <taxon>Hymenoptera</taxon>
        <taxon>Apocrita</taxon>
        <taxon>Aculeata</taxon>
        <taxon>Formicoidea</taxon>
        <taxon>Formicidae</taxon>
        <taxon>Myrmicinae</taxon>
        <taxon>Trachymyrmex</taxon>
    </lineage>
</organism>
<dbReference type="GO" id="GO:0005739">
    <property type="term" value="C:mitochondrion"/>
    <property type="evidence" value="ECO:0007669"/>
    <property type="project" value="TreeGrafter"/>
</dbReference>
<protein>
    <submittedName>
        <fullName evidence="4">Putative aarF domain-containing protein kinase 2</fullName>
    </submittedName>
</protein>
<keyword evidence="4" id="KW-0808">Transferase</keyword>
<evidence type="ECO:0000256" key="1">
    <source>
        <dbReference type="ARBA" id="ARBA00009670"/>
    </source>
</evidence>
<dbReference type="CDD" id="cd13971">
    <property type="entry name" value="ADCK2-like"/>
    <property type="match status" value="1"/>
</dbReference>
<reference evidence="4 5" key="1">
    <citation type="submission" date="2016-03" db="EMBL/GenBank/DDBJ databases">
        <title>Trachymyrmex septentrionalis WGS genome.</title>
        <authorList>
            <person name="Nygaard S."/>
            <person name="Hu H."/>
            <person name="Boomsma J."/>
            <person name="Zhang G."/>
        </authorList>
    </citation>
    <scope>NUCLEOTIDE SEQUENCE [LARGE SCALE GENOMIC DNA]</scope>
    <source>
        <strain evidence="4">Tsep2-gDNA-1</strain>
        <tissue evidence="4">Whole body</tissue>
    </source>
</reference>
<keyword evidence="2" id="KW-0472">Membrane</keyword>
<feature type="transmembrane region" description="Helical" evidence="2">
    <location>
        <begin position="104"/>
        <end position="127"/>
    </location>
</feature>
<keyword evidence="2" id="KW-1133">Transmembrane helix</keyword>
<keyword evidence="5" id="KW-1185">Reference proteome</keyword>
<dbReference type="Pfam" id="PF03109">
    <property type="entry name" value="ABC1"/>
    <property type="match status" value="1"/>
</dbReference>
<dbReference type="Gene3D" id="1.10.510.10">
    <property type="entry name" value="Transferase(Phosphotransferase) domain 1"/>
    <property type="match status" value="1"/>
</dbReference>
<comment type="similarity">
    <text evidence="1">Belongs to the protein kinase superfamily. ADCK protein kinase family.</text>
</comment>
<accession>A0A195F0F8</accession>
<dbReference type="GO" id="GO:0004672">
    <property type="term" value="F:protein kinase activity"/>
    <property type="evidence" value="ECO:0007669"/>
    <property type="project" value="InterPro"/>
</dbReference>
<gene>
    <name evidence="4" type="ORF">ALC56_11565</name>
</gene>
<dbReference type="AlphaFoldDB" id="A0A195F0F8"/>
<evidence type="ECO:0000256" key="2">
    <source>
        <dbReference type="SAM" id="Phobius"/>
    </source>
</evidence>
<dbReference type="InterPro" id="IPR044095">
    <property type="entry name" value="ADCK2_dom"/>
</dbReference>
<evidence type="ECO:0000313" key="4">
    <source>
        <dbReference type="EMBL" id="KYN34065.1"/>
    </source>
</evidence>